<organism evidence="1 2">
    <name type="scientific">Boletus edulis BED1</name>
    <dbReference type="NCBI Taxonomy" id="1328754"/>
    <lineage>
        <taxon>Eukaryota</taxon>
        <taxon>Fungi</taxon>
        <taxon>Dikarya</taxon>
        <taxon>Basidiomycota</taxon>
        <taxon>Agaricomycotina</taxon>
        <taxon>Agaricomycetes</taxon>
        <taxon>Agaricomycetidae</taxon>
        <taxon>Boletales</taxon>
        <taxon>Boletineae</taxon>
        <taxon>Boletaceae</taxon>
        <taxon>Boletoideae</taxon>
        <taxon>Boletus</taxon>
    </lineage>
</organism>
<gene>
    <name evidence="1" type="ORF">L210DRAFT_3535799</name>
</gene>
<comment type="caution">
    <text evidence="1">The sequence shown here is derived from an EMBL/GenBank/DDBJ whole genome shotgun (WGS) entry which is preliminary data.</text>
</comment>
<dbReference type="Proteomes" id="UP001194468">
    <property type="component" value="Unassembled WGS sequence"/>
</dbReference>
<evidence type="ECO:0000313" key="2">
    <source>
        <dbReference type="Proteomes" id="UP001194468"/>
    </source>
</evidence>
<dbReference type="EMBL" id="WHUW01000009">
    <property type="protein sequence ID" value="KAF8442110.1"/>
    <property type="molecule type" value="Genomic_DNA"/>
</dbReference>
<keyword evidence="2" id="KW-1185">Reference proteome</keyword>
<reference evidence="1" key="2">
    <citation type="journal article" date="2020" name="Nat. Commun.">
        <title>Large-scale genome sequencing of mycorrhizal fungi provides insights into the early evolution of symbiotic traits.</title>
        <authorList>
            <person name="Miyauchi S."/>
            <person name="Kiss E."/>
            <person name="Kuo A."/>
            <person name="Drula E."/>
            <person name="Kohler A."/>
            <person name="Sanchez-Garcia M."/>
            <person name="Morin E."/>
            <person name="Andreopoulos B."/>
            <person name="Barry K.W."/>
            <person name="Bonito G."/>
            <person name="Buee M."/>
            <person name="Carver A."/>
            <person name="Chen C."/>
            <person name="Cichocki N."/>
            <person name="Clum A."/>
            <person name="Culley D."/>
            <person name="Crous P.W."/>
            <person name="Fauchery L."/>
            <person name="Girlanda M."/>
            <person name="Hayes R.D."/>
            <person name="Keri Z."/>
            <person name="LaButti K."/>
            <person name="Lipzen A."/>
            <person name="Lombard V."/>
            <person name="Magnuson J."/>
            <person name="Maillard F."/>
            <person name="Murat C."/>
            <person name="Nolan M."/>
            <person name="Ohm R.A."/>
            <person name="Pangilinan J."/>
            <person name="Pereira M.F."/>
            <person name="Perotto S."/>
            <person name="Peter M."/>
            <person name="Pfister S."/>
            <person name="Riley R."/>
            <person name="Sitrit Y."/>
            <person name="Stielow J.B."/>
            <person name="Szollosi G."/>
            <person name="Zifcakova L."/>
            <person name="Stursova M."/>
            <person name="Spatafora J.W."/>
            <person name="Tedersoo L."/>
            <person name="Vaario L.M."/>
            <person name="Yamada A."/>
            <person name="Yan M."/>
            <person name="Wang P."/>
            <person name="Xu J."/>
            <person name="Bruns T."/>
            <person name="Baldrian P."/>
            <person name="Vilgalys R."/>
            <person name="Dunand C."/>
            <person name="Henrissat B."/>
            <person name="Grigoriev I.V."/>
            <person name="Hibbett D."/>
            <person name="Nagy L.G."/>
            <person name="Martin F.M."/>
        </authorList>
    </citation>
    <scope>NUCLEOTIDE SEQUENCE</scope>
    <source>
        <strain evidence="1">BED1</strain>
    </source>
</reference>
<proteinExistence type="predicted"/>
<name>A0AAD4BXW0_BOLED</name>
<protein>
    <submittedName>
        <fullName evidence="1">Uncharacterized protein</fullName>
    </submittedName>
</protein>
<accession>A0AAD4BXW0</accession>
<sequence length="233" mass="26163">MNWQFQRDSSPTPPSSCFPSFVPVVMPADRLHYLEIPTTVDRERLARQTQGNDDLPSAVGRAQRVPLPAASALLHKPHFAITFRNLREGSDSRGVQLADLFRPNSEPETLDGAADILRGLGGDRKELKFITNWPGYEPEPSTISTVSVNGGPLTRRELGKEIMYAYGRFFSKVVKEKIVPSQIEFYDIAPYQGEESTPCSSGVQLSQLHLVKLREPVPWGDDHWFAEIDIVRM</sequence>
<dbReference type="AlphaFoldDB" id="A0AAD4BXW0"/>
<reference evidence="1" key="1">
    <citation type="submission" date="2019-10" db="EMBL/GenBank/DDBJ databases">
        <authorList>
            <consortium name="DOE Joint Genome Institute"/>
            <person name="Kuo A."/>
            <person name="Miyauchi S."/>
            <person name="Kiss E."/>
            <person name="Drula E."/>
            <person name="Kohler A."/>
            <person name="Sanchez-Garcia M."/>
            <person name="Andreopoulos B."/>
            <person name="Barry K.W."/>
            <person name="Bonito G."/>
            <person name="Buee M."/>
            <person name="Carver A."/>
            <person name="Chen C."/>
            <person name="Cichocki N."/>
            <person name="Clum A."/>
            <person name="Culley D."/>
            <person name="Crous P.W."/>
            <person name="Fauchery L."/>
            <person name="Girlanda M."/>
            <person name="Hayes R."/>
            <person name="Keri Z."/>
            <person name="LaButti K."/>
            <person name="Lipzen A."/>
            <person name="Lombard V."/>
            <person name="Magnuson J."/>
            <person name="Maillard F."/>
            <person name="Morin E."/>
            <person name="Murat C."/>
            <person name="Nolan M."/>
            <person name="Ohm R."/>
            <person name="Pangilinan J."/>
            <person name="Pereira M."/>
            <person name="Perotto S."/>
            <person name="Peter M."/>
            <person name="Riley R."/>
            <person name="Sitrit Y."/>
            <person name="Stielow B."/>
            <person name="Szollosi G."/>
            <person name="Zifcakova L."/>
            <person name="Stursova M."/>
            <person name="Spatafora J.W."/>
            <person name="Tedersoo L."/>
            <person name="Vaario L.-M."/>
            <person name="Yamada A."/>
            <person name="Yan M."/>
            <person name="Wang P."/>
            <person name="Xu J."/>
            <person name="Bruns T."/>
            <person name="Baldrian P."/>
            <person name="Vilgalys R."/>
            <person name="Henrissat B."/>
            <person name="Grigoriev I.V."/>
            <person name="Hibbett D."/>
            <person name="Nagy L.G."/>
            <person name="Martin F.M."/>
        </authorList>
    </citation>
    <scope>NUCLEOTIDE SEQUENCE</scope>
    <source>
        <strain evidence="1">BED1</strain>
    </source>
</reference>
<evidence type="ECO:0000313" key="1">
    <source>
        <dbReference type="EMBL" id="KAF8442110.1"/>
    </source>
</evidence>